<feature type="compositionally biased region" description="Polar residues" evidence="1">
    <location>
        <begin position="196"/>
        <end position="208"/>
    </location>
</feature>
<keyword evidence="2" id="KW-0732">Signal</keyword>
<evidence type="ECO:0000256" key="1">
    <source>
        <dbReference type="SAM" id="MobiDB-lite"/>
    </source>
</evidence>
<dbReference type="RefSeq" id="WP_194555544.1">
    <property type="nucleotide sequence ID" value="NZ_JADKMY010000001.1"/>
</dbReference>
<evidence type="ECO:0008006" key="5">
    <source>
        <dbReference type="Google" id="ProtNLM"/>
    </source>
</evidence>
<proteinExistence type="predicted"/>
<keyword evidence="4" id="KW-1185">Reference proteome</keyword>
<accession>A0ABR9ZGV4</accession>
<dbReference type="PROSITE" id="PS51257">
    <property type="entry name" value="PROKAR_LIPOPROTEIN"/>
    <property type="match status" value="1"/>
</dbReference>
<gene>
    <name evidence="3" type="ORF">IRY30_00955</name>
</gene>
<reference evidence="3 4" key="1">
    <citation type="submission" date="2020-10" db="EMBL/GenBank/DDBJ databases">
        <title>Novel species in genus Corynebacterium.</title>
        <authorList>
            <person name="Zhang G."/>
        </authorList>
    </citation>
    <scope>NUCLEOTIDE SEQUENCE [LARGE SCALE GENOMIC DNA]</scope>
    <source>
        <strain evidence="3 4">DSM 45110</strain>
    </source>
</reference>
<feature type="compositionally biased region" description="Low complexity" evidence="1">
    <location>
        <begin position="120"/>
        <end position="135"/>
    </location>
</feature>
<feature type="compositionally biased region" description="Basic and acidic residues" evidence="1">
    <location>
        <begin position="182"/>
        <end position="191"/>
    </location>
</feature>
<dbReference type="Proteomes" id="UP000635902">
    <property type="component" value="Unassembled WGS sequence"/>
</dbReference>
<name>A0ABR9ZGV4_9CORY</name>
<feature type="signal peptide" evidence="2">
    <location>
        <begin position="1"/>
        <end position="20"/>
    </location>
</feature>
<organism evidence="3 4">
    <name type="scientific">Corynebacterium suicordis DSM 45110</name>
    <dbReference type="NCBI Taxonomy" id="1121369"/>
    <lineage>
        <taxon>Bacteria</taxon>
        <taxon>Bacillati</taxon>
        <taxon>Actinomycetota</taxon>
        <taxon>Actinomycetes</taxon>
        <taxon>Mycobacteriales</taxon>
        <taxon>Corynebacteriaceae</taxon>
        <taxon>Corynebacterium</taxon>
    </lineage>
</organism>
<sequence>MKRSRLLALTLILPTTLALTACGNDISRNLDDRREQYAESSMEQVFGGDFKDFYVQCPGVTGAEASTAMDMESDDIEENSEEDPKYQYVYLRGSDNALEVKSVKRDDTDLCGTFESSKPEAFSTESTESTDSADAPASAENPPKQPKAEYAGWLKADTPLTFRKPERHEPWQLDTKVFNETVKAEPSHTEDEQADETTGATPSETVQP</sequence>
<evidence type="ECO:0000313" key="3">
    <source>
        <dbReference type="EMBL" id="MBF4552651.1"/>
    </source>
</evidence>
<comment type="caution">
    <text evidence="3">The sequence shown here is derived from an EMBL/GenBank/DDBJ whole genome shotgun (WGS) entry which is preliminary data.</text>
</comment>
<protein>
    <recommendedName>
        <fullName evidence="5">Lipoprotein</fullName>
    </recommendedName>
</protein>
<feature type="chain" id="PRO_5045715791" description="Lipoprotein" evidence="2">
    <location>
        <begin position="21"/>
        <end position="208"/>
    </location>
</feature>
<evidence type="ECO:0000256" key="2">
    <source>
        <dbReference type="SAM" id="SignalP"/>
    </source>
</evidence>
<feature type="region of interest" description="Disordered" evidence="1">
    <location>
        <begin position="110"/>
        <end position="208"/>
    </location>
</feature>
<evidence type="ECO:0000313" key="4">
    <source>
        <dbReference type="Proteomes" id="UP000635902"/>
    </source>
</evidence>
<dbReference type="EMBL" id="JADKMY010000001">
    <property type="protein sequence ID" value="MBF4552651.1"/>
    <property type="molecule type" value="Genomic_DNA"/>
</dbReference>